<gene>
    <name evidence="2" type="ORF">DDZ44_04905</name>
</gene>
<feature type="domain" description="YopX protein" evidence="1">
    <location>
        <begin position="7"/>
        <end position="135"/>
    </location>
</feature>
<name>A0A354YV73_9FIRM</name>
<accession>A0A354YV73</accession>
<evidence type="ECO:0000313" key="3">
    <source>
        <dbReference type="Proteomes" id="UP000263273"/>
    </source>
</evidence>
<evidence type="ECO:0000259" key="1">
    <source>
        <dbReference type="Pfam" id="PF09643"/>
    </source>
</evidence>
<dbReference type="InterPro" id="IPR023385">
    <property type="entry name" value="YopX-like_C"/>
</dbReference>
<reference evidence="2 3" key="1">
    <citation type="journal article" date="2018" name="Nat. Biotechnol.">
        <title>A standardized bacterial taxonomy based on genome phylogeny substantially revises the tree of life.</title>
        <authorList>
            <person name="Parks D.H."/>
            <person name="Chuvochina M."/>
            <person name="Waite D.W."/>
            <person name="Rinke C."/>
            <person name="Skarshewski A."/>
            <person name="Chaumeil P.A."/>
            <person name="Hugenholtz P."/>
        </authorList>
    </citation>
    <scope>NUCLEOTIDE SEQUENCE [LARGE SCALE GENOMIC DNA]</scope>
    <source>
        <strain evidence="2">UBA10948</strain>
    </source>
</reference>
<organism evidence="2 3">
    <name type="scientific">Syntrophomonas wolfei</name>
    <dbReference type="NCBI Taxonomy" id="863"/>
    <lineage>
        <taxon>Bacteria</taxon>
        <taxon>Bacillati</taxon>
        <taxon>Bacillota</taxon>
        <taxon>Clostridia</taxon>
        <taxon>Eubacteriales</taxon>
        <taxon>Syntrophomonadaceae</taxon>
        <taxon>Syntrophomonas</taxon>
    </lineage>
</organism>
<dbReference type="Pfam" id="PF09643">
    <property type="entry name" value="YopX"/>
    <property type="match status" value="1"/>
</dbReference>
<dbReference type="Gene3D" id="2.30.30.290">
    <property type="entry name" value="YopX-like domains"/>
    <property type="match status" value="1"/>
</dbReference>
<dbReference type="Proteomes" id="UP000263273">
    <property type="component" value="Unassembled WGS sequence"/>
</dbReference>
<dbReference type="SUPFAM" id="SSF159006">
    <property type="entry name" value="YopX-like"/>
    <property type="match status" value="1"/>
</dbReference>
<dbReference type="InterPro" id="IPR010024">
    <property type="entry name" value="CHP16711"/>
</dbReference>
<dbReference type="EMBL" id="DNZF01000107">
    <property type="protein sequence ID" value="HBK53258.1"/>
    <property type="molecule type" value="Genomic_DNA"/>
</dbReference>
<sequence>MLDREIKFRGKAEYYNDWLYGNLVQTREKGAYIFPLDAPDSVDRYSVLENTVSQYTGVKDKNGNEVYEGDILLTFTRVYTHKDIEKGIVYKIVWSHRSSAWILKNSTGGFLFVSSCIASSFEVIGNIYDNPELLEVNR</sequence>
<protein>
    <recommendedName>
        <fullName evidence="1">YopX protein domain-containing protein</fullName>
    </recommendedName>
</protein>
<dbReference type="NCBIfam" id="TIGR01671">
    <property type="entry name" value="phage_TIGR01671"/>
    <property type="match status" value="1"/>
</dbReference>
<dbReference type="AlphaFoldDB" id="A0A354YV73"/>
<comment type="caution">
    <text evidence="2">The sequence shown here is derived from an EMBL/GenBank/DDBJ whole genome shotgun (WGS) entry which is preliminary data.</text>
</comment>
<evidence type="ECO:0000313" key="2">
    <source>
        <dbReference type="EMBL" id="HBK53258.1"/>
    </source>
</evidence>
<proteinExistence type="predicted"/>
<dbReference type="InterPro" id="IPR019096">
    <property type="entry name" value="YopX_protein"/>
</dbReference>